<proteinExistence type="predicted"/>
<evidence type="ECO:0000313" key="2">
    <source>
        <dbReference type="Proteomes" id="UP000236290"/>
    </source>
</evidence>
<dbReference type="AlphaFoldDB" id="A0A2K0UM58"/>
<dbReference type="Proteomes" id="UP000236290">
    <property type="component" value="Unassembled WGS sequence"/>
</dbReference>
<organism evidence="1 2">
    <name type="scientific">Trichoderma harzianum</name>
    <name type="common">Hypocrea lixii</name>
    <dbReference type="NCBI Taxonomy" id="5544"/>
    <lineage>
        <taxon>Eukaryota</taxon>
        <taxon>Fungi</taxon>
        <taxon>Dikarya</taxon>
        <taxon>Ascomycota</taxon>
        <taxon>Pezizomycotina</taxon>
        <taxon>Sordariomycetes</taxon>
        <taxon>Hypocreomycetidae</taxon>
        <taxon>Hypocreales</taxon>
        <taxon>Hypocreaceae</taxon>
        <taxon>Trichoderma</taxon>
    </lineage>
</organism>
<sequence>MCQGAGAVVPMLKGDHPQAAHTIATDVCIFPLSEKIRMLPANVVRDDGSSLMPILTNDNFTSIVNSIEEGTRIFGNIQMLILHVPAANINFVISLLTSLAFKDNAHASVLLLNPVEIISAPLPLARRVLDLKLPSQTFSTALPET</sequence>
<accession>A0A2K0UM58</accession>
<gene>
    <name evidence="1" type="ORF">THARTR1_01106</name>
</gene>
<dbReference type="OrthoDB" id="4524886at2759"/>
<comment type="caution">
    <text evidence="1">The sequence shown here is derived from an EMBL/GenBank/DDBJ whole genome shotgun (WGS) entry which is preliminary data.</text>
</comment>
<reference evidence="1 2" key="1">
    <citation type="submission" date="2017-02" db="EMBL/GenBank/DDBJ databases">
        <title>Genomes of Trichoderma spp. with biocontrol activity.</title>
        <authorList>
            <person name="Gardiner D."/>
            <person name="Kazan K."/>
            <person name="Vos C."/>
            <person name="Harvey P."/>
        </authorList>
    </citation>
    <scope>NUCLEOTIDE SEQUENCE [LARGE SCALE GENOMIC DNA]</scope>
    <source>
        <strain evidence="1 2">Tr1</strain>
    </source>
</reference>
<dbReference type="EMBL" id="MTYI01000016">
    <property type="protein sequence ID" value="PNP58858.1"/>
    <property type="molecule type" value="Genomic_DNA"/>
</dbReference>
<evidence type="ECO:0000313" key="1">
    <source>
        <dbReference type="EMBL" id="PNP58858.1"/>
    </source>
</evidence>
<protein>
    <submittedName>
        <fullName evidence="1">Uncharacterized protein</fullName>
    </submittedName>
</protein>
<dbReference type="Gene3D" id="1.20.1110.10">
    <property type="entry name" value="Calcium-transporting ATPase, transmembrane domain"/>
    <property type="match status" value="1"/>
</dbReference>
<name>A0A2K0UM58_TRIHA</name>